<dbReference type="RefSeq" id="WP_324694505.1">
    <property type="nucleotide sequence ID" value="NZ_JAYMYJ010000086.1"/>
</dbReference>
<organism evidence="1 2">
    <name type="scientific">Candidatus Thiothrix phosphatis</name>
    <dbReference type="NCBI Taxonomy" id="3112415"/>
    <lineage>
        <taxon>Bacteria</taxon>
        <taxon>Pseudomonadati</taxon>
        <taxon>Pseudomonadota</taxon>
        <taxon>Gammaproteobacteria</taxon>
        <taxon>Thiotrichales</taxon>
        <taxon>Thiotrichaceae</taxon>
        <taxon>Thiothrix</taxon>
    </lineage>
</organism>
<keyword evidence="2" id="KW-1185">Reference proteome</keyword>
<gene>
    <name evidence="1" type="ORF">VSS37_09040</name>
</gene>
<dbReference type="Proteomes" id="UP001308005">
    <property type="component" value="Unassembled WGS sequence"/>
</dbReference>
<protein>
    <submittedName>
        <fullName evidence="1">Uncharacterized protein</fullName>
    </submittedName>
</protein>
<evidence type="ECO:0000313" key="1">
    <source>
        <dbReference type="EMBL" id="MEB4591120.1"/>
    </source>
</evidence>
<proteinExistence type="predicted"/>
<sequence>MLKGRAEDDGKQGLLGRASSVDVDSHIKEDFYVLAHIQSTYKLFCSLAYECGIGKPDYGL</sequence>
<name>A0ABU6CWB5_9GAMM</name>
<evidence type="ECO:0000313" key="2">
    <source>
        <dbReference type="Proteomes" id="UP001308005"/>
    </source>
</evidence>
<reference evidence="1 2" key="2">
    <citation type="submission" date="2024-01" db="EMBL/GenBank/DDBJ databases">
        <authorList>
            <person name="Xie X."/>
        </authorList>
    </citation>
    <scope>NUCLEOTIDE SEQUENCE [LARGE SCALE GENOMIC DNA]</scope>
    <source>
        <strain evidence="1">SCUT-1</strain>
    </source>
</reference>
<comment type="caution">
    <text evidence="1">The sequence shown here is derived from an EMBL/GenBank/DDBJ whole genome shotgun (WGS) entry which is preliminary data.</text>
</comment>
<accession>A0ABU6CWB5</accession>
<reference evidence="2" key="1">
    <citation type="submission" date="2023-07" db="EMBL/GenBank/DDBJ databases">
        <title>The carbon used by Thiothrix.</title>
        <authorList>
            <person name="Chen L."/>
        </authorList>
    </citation>
    <scope>NUCLEOTIDE SEQUENCE [LARGE SCALE GENOMIC DNA]</scope>
</reference>
<dbReference type="EMBL" id="JAYMYJ010000086">
    <property type="protein sequence ID" value="MEB4591120.1"/>
    <property type="molecule type" value="Genomic_DNA"/>
</dbReference>